<comment type="cofactor">
    <cofactor evidence="1 10 11">
        <name>pyridoxal 5'-phosphate</name>
        <dbReference type="ChEBI" id="CHEBI:597326"/>
    </cofactor>
</comment>
<evidence type="ECO:0000256" key="8">
    <source>
        <dbReference type="ARBA" id="ARBA00023014"/>
    </source>
</evidence>
<feature type="binding site" evidence="10">
    <location>
        <begin position="74"/>
        <end position="75"/>
    </location>
    <ligand>
        <name>pyridoxal 5'-phosphate</name>
        <dbReference type="ChEBI" id="CHEBI:597326"/>
    </ligand>
</feature>
<dbReference type="InterPro" id="IPR015422">
    <property type="entry name" value="PyrdxlP-dep_Trfase_small"/>
</dbReference>
<keyword evidence="5 10" id="KW-0479">Metal-binding</keyword>
<dbReference type="PANTHER" id="PTHR11601">
    <property type="entry name" value="CYSTEINE DESULFURYLASE FAMILY MEMBER"/>
    <property type="match status" value="1"/>
</dbReference>
<dbReference type="NCBIfam" id="NF002806">
    <property type="entry name" value="PRK02948.1"/>
    <property type="match status" value="1"/>
</dbReference>
<dbReference type="HAMAP" id="MF_00331">
    <property type="entry name" value="Cys_desulf_IscS"/>
    <property type="match status" value="1"/>
</dbReference>
<evidence type="ECO:0000256" key="10">
    <source>
        <dbReference type="HAMAP-Rule" id="MF_00331"/>
    </source>
</evidence>
<evidence type="ECO:0000256" key="3">
    <source>
        <dbReference type="ARBA" id="ARBA00022679"/>
    </source>
</evidence>
<comment type="subcellular location">
    <subcellularLocation>
        <location evidence="10">Cytoplasm</location>
    </subcellularLocation>
</comment>
<feature type="binding site" evidence="10">
    <location>
        <position position="154"/>
    </location>
    <ligand>
        <name>pyridoxal 5'-phosphate</name>
        <dbReference type="ChEBI" id="CHEBI:597326"/>
    </ligand>
</feature>
<evidence type="ECO:0000256" key="2">
    <source>
        <dbReference type="ARBA" id="ARBA00006490"/>
    </source>
</evidence>
<feature type="binding site" evidence="10">
    <location>
        <position position="182"/>
    </location>
    <ligand>
        <name>pyridoxal 5'-phosphate</name>
        <dbReference type="ChEBI" id="CHEBI:597326"/>
    </ligand>
</feature>
<comment type="subunit">
    <text evidence="10">Homodimer. Forms a heterotetramer with IscU, interacts with other sulfur acceptors.</text>
</comment>
<organism evidence="13 14">
    <name type="scientific">Niastella koreensis</name>
    <dbReference type="NCBI Taxonomy" id="354356"/>
    <lineage>
        <taxon>Bacteria</taxon>
        <taxon>Pseudomonadati</taxon>
        <taxon>Bacteroidota</taxon>
        <taxon>Chitinophagia</taxon>
        <taxon>Chitinophagales</taxon>
        <taxon>Chitinophagaceae</taxon>
        <taxon>Niastella</taxon>
    </lineage>
</organism>
<keyword evidence="10" id="KW-0963">Cytoplasm</keyword>
<evidence type="ECO:0000256" key="7">
    <source>
        <dbReference type="ARBA" id="ARBA00023004"/>
    </source>
</evidence>
<dbReference type="SUPFAM" id="SSF53383">
    <property type="entry name" value="PLP-dependent transferases"/>
    <property type="match status" value="1"/>
</dbReference>
<accession>A0ABX3NWG8</accession>
<evidence type="ECO:0000256" key="4">
    <source>
        <dbReference type="ARBA" id="ARBA00022714"/>
    </source>
</evidence>
<feature type="binding site" description="via persulfide group" evidence="10">
    <location>
        <position position="329"/>
    </location>
    <ligand>
        <name>[2Fe-2S] cluster</name>
        <dbReference type="ChEBI" id="CHEBI:190135"/>
        <note>ligand shared with IscU</note>
    </ligand>
</feature>
<keyword evidence="6 10" id="KW-0663">Pyridoxal phosphate</keyword>
<dbReference type="InterPro" id="IPR015421">
    <property type="entry name" value="PyrdxlP-dep_Trfase_major"/>
</dbReference>
<keyword evidence="7 10" id="KW-0408">Iron</keyword>
<dbReference type="InterPro" id="IPR020578">
    <property type="entry name" value="Aminotrans_V_PyrdxlP_BS"/>
</dbReference>
<gene>
    <name evidence="10" type="primary">iscS</name>
    <name evidence="13" type="ORF">A4D02_07645</name>
</gene>
<comment type="caution">
    <text evidence="13">The sequence shown here is derived from an EMBL/GenBank/DDBJ whole genome shotgun (WGS) entry which is preliminary data.</text>
</comment>
<keyword evidence="14" id="KW-1185">Reference proteome</keyword>
<evidence type="ECO:0000313" key="13">
    <source>
        <dbReference type="EMBL" id="OQP48574.1"/>
    </source>
</evidence>
<dbReference type="EC" id="2.8.1.7" evidence="10"/>
<dbReference type="InterPro" id="IPR015424">
    <property type="entry name" value="PyrdxlP-dep_Trfase"/>
</dbReference>
<dbReference type="RefSeq" id="WP_014221779.1">
    <property type="nucleotide sequence ID" value="NZ_LWBO01000012.1"/>
</dbReference>
<evidence type="ECO:0000256" key="6">
    <source>
        <dbReference type="ARBA" id="ARBA00022898"/>
    </source>
</evidence>
<keyword evidence="3 10" id="KW-0808">Transferase</keyword>
<dbReference type="PANTHER" id="PTHR11601:SF34">
    <property type="entry name" value="CYSTEINE DESULFURASE"/>
    <property type="match status" value="1"/>
</dbReference>
<dbReference type="PROSITE" id="PS00595">
    <property type="entry name" value="AA_TRANSFER_CLASS_5"/>
    <property type="match status" value="1"/>
</dbReference>
<evidence type="ECO:0000256" key="5">
    <source>
        <dbReference type="ARBA" id="ARBA00022723"/>
    </source>
</evidence>
<dbReference type="Proteomes" id="UP000192277">
    <property type="component" value="Unassembled WGS sequence"/>
</dbReference>
<dbReference type="Gene3D" id="3.90.1150.10">
    <property type="entry name" value="Aspartate Aminotransferase, domain 1"/>
    <property type="match status" value="1"/>
</dbReference>
<dbReference type="PIRSF" id="PIRSF005572">
    <property type="entry name" value="NifS"/>
    <property type="match status" value="1"/>
</dbReference>
<comment type="catalytic activity">
    <reaction evidence="9 10">
        <text>(sulfur carrier)-H + L-cysteine = (sulfur carrier)-SH + L-alanine</text>
        <dbReference type="Rhea" id="RHEA:43892"/>
        <dbReference type="Rhea" id="RHEA-COMP:14737"/>
        <dbReference type="Rhea" id="RHEA-COMP:14739"/>
        <dbReference type="ChEBI" id="CHEBI:29917"/>
        <dbReference type="ChEBI" id="CHEBI:35235"/>
        <dbReference type="ChEBI" id="CHEBI:57972"/>
        <dbReference type="ChEBI" id="CHEBI:64428"/>
        <dbReference type="EC" id="2.8.1.7"/>
    </reaction>
</comment>
<name>A0ABX3NWG8_9BACT</name>
<feature type="domain" description="Aminotransferase class V" evidence="12">
    <location>
        <begin position="6"/>
        <end position="370"/>
    </location>
</feature>
<feature type="modified residue" description="N6-(pyridoxal phosphate)lysine" evidence="10">
    <location>
        <position position="205"/>
    </location>
</feature>
<dbReference type="InterPro" id="IPR016454">
    <property type="entry name" value="Cysteine_dSase"/>
</dbReference>
<dbReference type="Pfam" id="PF00266">
    <property type="entry name" value="Aminotran_5"/>
    <property type="match status" value="1"/>
</dbReference>
<feature type="binding site" evidence="10">
    <location>
        <begin position="202"/>
        <end position="204"/>
    </location>
    <ligand>
        <name>pyridoxal 5'-phosphate</name>
        <dbReference type="ChEBI" id="CHEBI:597326"/>
    </ligand>
</feature>
<comment type="pathway">
    <text evidence="10">Cofactor biosynthesis; iron-sulfur cluster biosynthesis.</text>
</comment>
<evidence type="ECO:0000259" key="12">
    <source>
        <dbReference type="Pfam" id="PF00266"/>
    </source>
</evidence>
<keyword evidence="4 10" id="KW-0001">2Fe-2S</keyword>
<comment type="similarity">
    <text evidence="2 10">Belongs to the class-V pyridoxal-phosphate-dependent aminotransferase family. NifS/IscS subfamily.</text>
</comment>
<keyword evidence="8 10" id="KW-0411">Iron-sulfur</keyword>
<evidence type="ECO:0000313" key="14">
    <source>
        <dbReference type="Proteomes" id="UP000192277"/>
    </source>
</evidence>
<feature type="binding site" evidence="10">
    <location>
        <position position="243"/>
    </location>
    <ligand>
        <name>pyridoxal 5'-phosphate</name>
        <dbReference type="ChEBI" id="CHEBI:597326"/>
    </ligand>
</feature>
<dbReference type="InterPro" id="IPR010240">
    <property type="entry name" value="Cys_deSase_IscS"/>
</dbReference>
<proteinExistence type="inferred from homology"/>
<reference evidence="13 14" key="1">
    <citation type="submission" date="2016-04" db="EMBL/GenBank/DDBJ databases">
        <authorList>
            <person name="Chen L."/>
            <person name="Zhuang W."/>
            <person name="Wang G."/>
        </authorList>
    </citation>
    <scope>NUCLEOTIDE SEQUENCE [LARGE SCALE GENOMIC DNA]</scope>
    <source>
        <strain evidence="14">GR20</strain>
    </source>
</reference>
<evidence type="ECO:0000256" key="11">
    <source>
        <dbReference type="RuleBase" id="RU004504"/>
    </source>
</evidence>
<dbReference type="EMBL" id="LWBO01000012">
    <property type="protein sequence ID" value="OQP48574.1"/>
    <property type="molecule type" value="Genomic_DNA"/>
</dbReference>
<dbReference type="NCBIfam" id="NF010611">
    <property type="entry name" value="PRK14012.1"/>
    <property type="match status" value="1"/>
</dbReference>
<sequence>MLNLPIYLDHNATTPCDPRVMEVMLPYFTEQFGNAASRSHSFGWQAEEAVDYAREQVARLIGAEPKEIIFTSGATEGDNLAIKGVFEMYAGKGNHIITCVTEHKAVLDTCKHIEKLGGTVTYLPVNKEGLIDLQQLEAAITPRTILIAIMYANNETGTIQPVKAIGALAKKHSVLFFTDATQAVGKIPVDVIKDEIDILACSAHKLYGPKGVGALYVRRKNPRVRLTAQMDGGGHEKGMRSGTLNVPGIAGFGKAADICRQQLEADGERMSRLRNKLENALLQLDATYVNGSRAHRLPHVANLSFNFVNGDQLMMGLNKEIALSSGAACTSASMEPSYVLKALGVEDDLAHSSLRFSIGRYTTEEQIDYVIERVKKTVEQLRTLNIIC</sequence>
<dbReference type="Gene3D" id="3.40.640.10">
    <property type="entry name" value="Type I PLP-dependent aspartate aminotransferase-like (Major domain)"/>
    <property type="match status" value="1"/>
</dbReference>
<dbReference type="InterPro" id="IPR000192">
    <property type="entry name" value="Aminotrans_V_dom"/>
</dbReference>
<protein>
    <recommendedName>
        <fullName evidence="10">Cysteine desulfurase IscS</fullName>
        <ecNumber evidence="10">2.8.1.7</ecNumber>
    </recommendedName>
</protein>
<feature type="active site" description="Cysteine persulfide intermediate" evidence="10">
    <location>
        <position position="329"/>
    </location>
</feature>
<comment type="function">
    <text evidence="10">Master enzyme that delivers sulfur to a number of partners involved in Fe-S cluster assembly, tRNA modification or cofactor biosynthesis. Catalyzes the removal of elemental sulfur atoms from cysteine to produce alanine. Functions as a sulfur delivery protein for Fe-S cluster synthesis onto IscU, an Fe-S scaffold assembly protein, as well as other S acceptor proteins.</text>
</comment>
<evidence type="ECO:0000256" key="9">
    <source>
        <dbReference type="ARBA" id="ARBA00050776"/>
    </source>
</evidence>
<evidence type="ECO:0000256" key="1">
    <source>
        <dbReference type="ARBA" id="ARBA00001933"/>
    </source>
</evidence>